<proteinExistence type="inferred from homology"/>
<gene>
    <name evidence="2" type="primary">cutC</name>
    <name evidence="3" type="ORF">L0P57_07705</name>
</gene>
<keyword evidence="2" id="KW-0963">Cytoplasm</keyword>
<dbReference type="InterPro" id="IPR036822">
    <property type="entry name" value="CutC-like_dom_sf"/>
</dbReference>
<dbReference type="InterPro" id="IPR005627">
    <property type="entry name" value="CutC-like"/>
</dbReference>
<evidence type="ECO:0000256" key="2">
    <source>
        <dbReference type="HAMAP-Rule" id="MF_00795"/>
    </source>
</evidence>
<dbReference type="Proteomes" id="UP001298681">
    <property type="component" value="Unassembled WGS sequence"/>
</dbReference>
<evidence type="ECO:0000313" key="4">
    <source>
        <dbReference type="Proteomes" id="UP001298681"/>
    </source>
</evidence>
<keyword evidence="4" id="KW-1185">Reference proteome</keyword>
<evidence type="ECO:0000313" key="3">
    <source>
        <dbReference type="EMBL" id="MCG4610818.1"/>
    </source>
</evidence>
<dbReference type="PANTHER" id="PTHR12598:SF0">
    <property type="entry name" value="COPPER HOMEOSTASIS PROTEIN CUTC HOMOLOG"/>
    <property type="match status" value="1"/>
</dbReference>
<protein>
    <recommendedName>
        <fullName evidence="2">PF03932 family protein CutC</fullName>
    </recommendedName>
</protein>
<dbReference type="CDD" id="cd00945">
    <property type="entry name" value="Aldolase_Class_I"/>
    <property type="match status" value="1"/>
</dbReference>
<sequence length="250" mass="27078">MKDFLLEACVDSTASAEAAHRGGADRLELCSGLVVGGLTPGLSFFRQVKERTGMRVHVLIRPRFGDFCYSEEEFAVMAEDAKAFVEAGADGIVVGFLQPDGNLDLSRMKRIRELCGDRHLTLHRAFDVCADPFRALGEAKELGVNTILTSGQRDSALEGAALLHDLVQAAGGKVDILVGSGVHSANMAQLAAKTGAKSFHLSAKKEKDSAMAYRKSDVHMGLPMMSEYTIFETDEREIAAARRVLEQFEG</sequence>
<dbReference type="RefSeq" id="WP_237966749.1">
    <property type="nucleotide sequence ID" value="NZ_JAKNHQ010000008.1"/>
</dbReference>
<dbReference type="Gene3D" id="3.20.20.380">
    <property type="entry name" value="Copper homeostasis (CutC) domain"/>
    <property type="match status" value="1"/>
</dbReference>
<dbReference type="HAMAP" id="MF_00795">
    <property type="entry name" value="CutC"/>
    <property type="match status" value="1"/>
</dbReference>
<comment type="similarity">
    <text evidence="1 2">Belongs to the CutC family.</text>
</comment>
<organism evidence="3 4">
    <name type="scientific">Anaeromassilibacillus senegalensis</name>
    <dbReference type="NCBI Taxonomy" id="1673717"/>
    <lineage>
        <taxon>Bacteria</taxon>
        <taxon>Bacillati</taxon>
        <taxon>Bacillota</taxon>
        <taxon>Clostridia</taxon>
        <taxon>Eubacteriales</taxon>
        <taxon>Acutalibacteraceae</taxon>
        <taxon>Anaeromassilibacillus</taxon>
    </lineage>
</organism>
<evidence type="ECO:0000256" key="1">
    <source>
        <dbReference type="ARBA" id="ARBA00007768"/>
    </source>
</evidence>
<accession>A0ABS9MJX6</accession>
<dbReference type="PANTHER" id="PTHR12598">
    <property type="entry name" value="COPPER HOMEOSTASIS PROTEIN CUTC"/>
    <property type="match status" value="1"/>
</dbReference>
<comment type="subcellular location">
    <subcellularLocation>
        <location evidence="2">Cytoplasm</location>
    </subcellularLocation>
</comment>
<name>A0ABS9MJX6_9FIRM</name>
<dbReference type="Pfam" id="PF03932">
    <property type="entry name" value="CutC"/>
    <property type="match status" value="1"/>
</dbReference>
<comment type="caution">
    <text evidence="2">Once thought to be involved in copper homeostasis, experiments in E.coli have shown this is not the case.</text>
</comment>
<dbReference type="EMBL" id="JAKNHQ010000008">
    <property type="protein sequence ID" value="MCG4610818.1"/>
    <property type="molecule type" value="Genomic_DNA"/>
</dbReference>
<dbReference type="SUPFAM" id="SSF110395">
    <property type="entry name" value="CutC-like"/>
    <property type="match status" value="1"/>
</dbReference>
<comment type="caution">
    <text evidence="3">The sequence shown here is derived from an EMBL/GenBank/DDBJ whole genome shotgun (WGS) entry which is preliminary data.</text>
</comment>
<reference evidence="3 4" key="1">
    <citation type="submission" date="2022-01" db="EMBL/GenBank/DDBJ databases">
        <title>Collection of gut derived symbiotic bacterial strains cultured from healthy donors.</title>
        <authorList>
            <person name="Lin H."/>
            <person name="Kohout C."/>
            <person name="Waligurski E."/>
            <person name="Pamer E.G."/>
        </authorList>
    </citation>
    <scope>NUCLEOTIDE SEQUENCE [LARGE SCALE GENOMIC DNA]</scope>
    <source>
        <strain evidence="3 4">DFI.7.58</strain>
    </source>
</reference>